<name>A0AAN9F2I4_CROPI</name>
<feature type="compositionally biased region" description="Polar residues" evidence="1">
    <location>
        <begin position="1"/>
        <end position="13"/>
    </location>
</feature>
<organism evidence="2 3">
    <name type="scientific">Crotalaria pallida</name>
    <name type="common">Smooth rattlebox</name>
    <name type="synonym">Crotalaria striata</name>
    <dbReference type="NCBI Taxonomy" id="3830"/>
    <lineage>
        <taxon>Eukaryota</taxon>
        <taxon>Viridiplantae</taxon>
        <taxon>Streptophyta</taxon>
        <taxon>Embryophyta</taxon>
        <taxon>Tracheophyta</taxon>
        <taxon>Spermatophyta</taxon>
        <taxon>Magnoliopsida</taxon>
        <taxon>eudicotyledons</taxon>
        <taxon>Gunneridae</taxon>
        <taxon>Pentapetalae</taxon>
        <taxon>rosids</taxon>
        <taxon>fabids</taxon>
        <taxon>Fabales</taxon>
        <taxon>Fabaceae</taxon>
        <taxon>Papilionoideae</taxon>
        <taxon>50 kb inversion clade</taxon>
        <taxon>genistoids sensu lato</taxon>
        <taxon>core genistoids</taxon>
        <taxon>Crotalarieae</taxon>
        <taxon>Crotalaria</taxon>
    </lineage>
</organism>
<evidence type="ECO:0000313" key="3">
    <source>
        <dbReference type="Proteomes" id="UP001372338"/>
    </source>
</evidence>
<sequence length="89" mass="9740">MVTLEQDSSDNNGSSATSCSAMSSVIEVGEESSTNIELDFTLHHGCEKVRNLKKKLAPSNLKTYRLQSEVDLELSLSLSPLNQILPVFI</sequence>
<gene>
    <name evidence="2" type="ORF">RIF29_19895</name>
</gene>
<dbReference type="Proteomes" id="UP001372338">
    <property type="component" value="Unassembled WGS sequence"/>
</dbReference>
<protein>
    <submittedName>
        <fullName evidence="2">Uncharacterized protein</fullName>
    </submittedName>
</protein>
<keyword evidence="3" id="KW-1185">Reference proteome</keyword>
<dbReference type="AlphaFoldDB" id="A0AAN9F2I4"/>
<accession>A0AAN9F2I4</accession>
<proteinExistence type="predicted"/>
<comment type="caution">
    <text evidence="2">The sequence shown here is derived from an EMBL/GenBank/DDBJ whole genome shotgun (WGS) entry which is preliminary data.</text>
</comment>
<reference evidence="2 3" key="1">
    <citation type="submission" date="2024-01" db="EMBL/GenBank/DDBJ databases">
        <title>The genomes of 5 underutilized Papilionoideae crops provide insights into root nodulation and disease resistanc.</title>
        <authorList>
            <person name="Yuan L."/>
        </authorList>
    </citation>
    <scope>NUCLEOTIDE SEQUENCE [LARGE SCALE GENOMIC DNA]</scope>
    <source>
        <strain evidence="2">ZHUSHIDOU_FW_LH</strain>
        <tissue evidence="2">Leaf</tissue>
    </source>
</reference>
<dbReference type="EMBL" id="JAYWIO010000004">
    <property type="protein sequence ID" value="KAK7267230.1"/>
    <property type="molecule type" value="Genomic_DNA"/>
</dbReference>
<evidence type="ECO:0000256" key="1">
    <source>
        <dbReference type="SAM" id="MobiDB-lite"/>
    </source>
</evidence>
<evidence type="ECO:0000313" key="2">
    <source>
        <dbReference type="EMBL" id="KAK7267230.1"/>
    </source>
</evidence>
<feature type="region of interest" description="Disordered" evidence="1">
    <location>
        <begin position="1"/>
        <end position="20"/>
    </location>
</feature>